<feature type="transmembrane region" description="Helical" evidence="1">
    <location>
        <begin position="74"/>
        <end position="93"/>
    </location>
</feature>
<organism evidence="3 4">
    <name type="scientific">Ruania alba</name>
    <dbReference type="NCBI Taxonomy" id="648782"/>
    <lineage>
        <taxon>Bacteria</taxon>
        <taxon>Bacillati</taxon>
        <taxon>Actinomycetota</taxon>
        <taxon>Actinomycetes</taxon>
        <taxon>Micrococcales</taxon>
        <taxon>Ruaniaceae</taxon>
        <taxon>Ruania</taxon>
    </lineage>
</organism>
<protein>
    <recommendedName>
        <fullName evidence="2">DUF4126 domain-containing protein</fullName>
    </recommendedName>
</protein>
<evidence type="ECO:0000313" key="3">
    <source>
        <dbReference type="EMBL" id="SEE10689.1"/>
    </source>
</evidence>
<dbReference type="Proteomes" id="UP000199220">
    <property type="component" value="Unassembled WGS sequence"/>
</dbReference>
<proteinExistence type="predicted"/>
<dbReference type="RefSeq" id="WP_089772384.1">
    <property type="nucleotide sequence ID" value="NZ_FNTX01000001.1"/>
</dbReference>
<evidence type="ECO:0000259" key="2">
    <source>
        <dbReference type="Pfam" id="PF13548"/>
    </source>
</evidence>
<keyword evidence="1" id="KW-1133">Transmembrane helix</keyword>
<feature type="transmembrane region" description="Helical" evidence="1">
    <location>
        <begin position="105"/>
        <end position="126"/>
    </location>
</feature>
<gene>
    <name evidence="3" type="ORF">SAMN04488554_1540</name>
</gene>
<dbReference type="OrthoDB" id="161516at2"/>
<feature type="domain" description="DUF4126" evidence="2">
    <location>
        <begin position="3"/>
        <end position="185"/>
    </location>
</feature>
<feature type="transmembrane region" description="Helical" evidence="1">
    <location>
        <begin position="40"/>
        <end position="62"/>
    </location>
</feature>
<feature type="transmembrane region" description="Helical" evidence="1">
    <location>
        <begin position="156"/>
        <end position="181"/>
    </location>
</feature>
<name>A0A1H5G4X6_9MICO</name>
<keyword evidence="4" id="KW-1185">Reference proteome</keyword>
<accession>A0A1H5G4X6</accession>
<evidence type="ECO:0000256" key="1">
    <source>
        <dbReference type="SAM" id="Phobius"/>
    </source>
</evidence>
<dbReference type="EMBL" id="FNTX01000001">
    <property type="protein sequence ID" value="SEE10689.1"/>
    <property type="molecule type" value="Genomic_DNA"/>
</dbReference>
<keyword evidence="1" id="KW-0472">Membrane</keyword>
<dbReference type="STRING" id="648782.SAMN04488554_1540"/>
<dbReference type="AlphaFoldDB" id="A0A1H5G4X6"/>
<evidence type="ECO:0000313" key="4">
    <source>
        <dbReference type="Proteomes" id="UP000199220"/>
    </source>
</evidence>
<dbReference type="InterPro" id="IPR025196">
    <property type="entry name" value="DUF4126"/>
</dbReference>
<sequence>MELLTGSGLALSAGLNAYVPMLVMGLLARFTTLVTLPPSWVWLTNDWVLIVLAVLLVIEVVADKVPAVDHVNDILQTLVRPTAGGIVFAAGSGAVTPATTDPGEFFTSAAMVPFVCGAILALLTHLGKAGVRAGVNLSTAGVGAPVASTVEDISAVALTALALVLPVLVLVFVAAAVVVVIQMRRKRLRRHRLVS</sequence>
<dbReference type="Pfam" id="PF13548">
    <property type="entry name" value="DUF4126"/>
    <property type="match status" value="1"/>
</dbReference>
<reference evidence="4" key="1">
    <citation type="submission" date="2016-10" db="EMBL/GenBank/DDBJ databases">
        <authorList>
            <person name="Varghese N."/>
            <person name="Submissions S."/>
        </authorList>
    </citation>
    <scope>NUCLEOTIDE SEQUENCE [LARGE SCALE GENOMIC DNA]</scope>
    <source>
        <strain evidence="4">DSM 21368</strain>
    </source>
</reference>
<keyword evidence="1" id="KW-0812">Transmembrane</keyword>